<sequence>MKYLVPSILLFFLLFPIISLAQGNITSTNSAALLSKMDPEKSIISNTENSKNHRTLSAVIKAADLEETLGYDGPFTVFAPSDKAFEEFSLRKALHLLDSENKEDLKALLTYHIIAGKFTTSQILRAMCRGNGRATFTTVQGKEVVVTMEGIDIVLTDDFGNSAKITTADANQCNGVIHEIDSVIVPHQM</sequence>
<dbReference type="InterPro" id="IPR000782">
    <property type="entry name" value="FAS1_domain"/>
</dbReference>
<organism evidence="3 4">
    <name type="scientific">Ulvibacterium marinum</name>
    <dbReference type="NCBI Taxonomy" id="2419782"/>
    <lineage>
        <taxon>Bacteria</taxon>
        <taxon>Pseudomonadati</taxon>
        <taxon>Bacteroidota</taxon>
        <taxon>Flavobacteriia</taxon>
        <taxon>Flavobacteriales</taxon>
        <taxon>Flavobacteriaceae</taxon>
        <taxon>Ulvibacterium</taxon>
    </lineage>
</organism>
<evidence type="ECO:0000256" key="1">
    <source>
        <dbReference type="SAM" id="SignalP"/>
    </source>
</evidence>
<dbReference type="SMART" id="SM00554">
    <property type="entry name" value="FAS1"/>
    <property type="match status" value="1"/>
</dbReference>
<dbReference type="FunFam" id="2.30.180.10:FF:000032">
    <property type="entry name" value="Fasciclin domain-containing protein, putative"/>
    <property type="match status" value="1"/>
</dbReference>
<dbReference type="Gene3D" id="2.30.180.10">
    <property type="entry name" value="FAS1 domain"/>
    <property type="match status" value="1"/>
</dbReference>
<feature type="signal peptide" evidence="1">
    <location>
        <begin position="1"/>
        <end position="21"/>
    </location>
</feature>
<dbReference type="Pfam" id="PF02469">
    <property type="entry name" value="Fasciclin"/>
    <property type="match status" value="1"/>
</dbReference>
<evidence type="ECO:0000313" key="4">
    <source>
        <dbReference type="Proteomes" id="UP000276603"/>
    </source>
</evidence>
<dbReference type="RefSeq" id="WP_120711631.1">
    <property type="nucleotide sequence ID" value="NZ_RBCJ01000002.1"/>
</dbReference>
<dbReference type="PANTHER" id="PTHR10900:SF77">
    <property type="entry name" value="FI19380P1"/>
    <property type="match status" value="1"/>
</dbReference>
<protein>
    <submittedName>
        <fullName evidence="3">Fasciclin domain-containing protein</fullName>
    </submittedName>
</protein>
<feature type="chain" id="PRO_5017357215" evidence="1">
    <location>
        <begin position="22"/>
        <end position="189"/>
    </location>
</feature>
<reference evidence="3 4" key="1">
    <citation type="submission" date="2018-10" db="EMBL/GenBank/DDBJ databases">
        <title>Ulvibacterium marinum gen. nov., sp. nov., a novel marine bacterium of the family Flavobacteriaceae, isolated from a culture of the green alga Ulva prolifera.</title>
        <authorList>
            <person name="Zhang Z."/>
        </authorList>
    </citation>
    <scope>NUCLEOTIDE SEQUENCE [LARGE SCALE GENOMIC DNA]</scope>
    <source>
        <strain evidence="3 4">CCMM003</strain>
    </source>
</reference>
<evidence type="ECO:0000259" key="2">
    <source>
        <dbReference type="PROSITE" id="PS50213"/>
    </source>
</evidence>
<feature type="domain" description="FAS1" evidence="2">
    <location>
        <begin position="40"/>
        <end position="184"/>
    </location>
</feature>
<dbReference type="AlphaFoldDB" id="A0A3B0CA69"/>
<comment type="caution">
    <text evidence="3">The sequence shown here is derived from an EMBL/GenBank/DDBJ whole genome shotgun (WGS) entry which is preliminary data.</text>
</comment>
<dbReference type="SUPFAM" id="SSF82153">
    <property type="entry name" value="FAS1 domain"/>
    <property type="match status" value="1"/>
</dbReference>
<dbReference type="InterPro" id="IPR050904">
    <property type="entry name" value="Adhesion/Biosynth-related"/>
</dbReference>
<dbReference type="InterPro" id="IPR036378">
    <property type="entry name" value="FAS1_dom_sf"/>
</dbReference>
<keyword evidence="1" id="KW-0732">Signal</keyword>
<dbReference type="OrthoDB" id="9800666at2"/>
<proteinExistence type="predicted"/>
<evidence type="ECO:0000313" key="3">
    <source>
        <dbReference type="EMBL" id="RKN81474.1"/>
    </source>
</evidence>
<gene>
    <name evidence="3" type="ORF">D7Z94_11175</name>
</gene>
<dbReference type="GO" id="GO:0005615">
    <property type="term" value="C:extracellular space"/>
    <property type="evidence" value="ECO:0007669"/>
    <property type="project" value="TreeGrafter"/>
</dbReference>
<dbReference type="PANTHER" id="PTHR10900">
    <property type="entry name" value="PERIOSTIN-RELATED"/>
    <property type="match status" value="1"/>
</dbReference>
<dbReference type="PROSITE" id="PS50213">
    <property type="entry name" value="FAS1"/>
    <property type="match status" value="1"/>
</dbReference>
<name>A0A3B0CA69_9FLAO</name>
<dbReference type="EMBL" id="RBCJ01000002">
    <property type="protein sequence ID" value="RKN81474.1"/>
    <property type="molecule type" value="Genomic_DNA"/>
</dbReference>
<accession>A0A3B0CA69</accession>
<dbReference type="Proteomes" id="UP000276603">
    <property type="component" value="Unassembled WGS sequence"/>
</dbReference>
<keyword evidence="4" id="KW-1185">Reference proteome</keyword>